<dbReference type="Pfam" id="PF08938">
    <property type="entry name" value="HBS1_N"/>
    <property type="match status" value="1"/>
</dbReference>
<keyword evidence="2" id="KW-0963">Cytoplasm</keyword>
<evidence type="ECO:0000256" key="4">
    <source>
        <dbReference type="ARBA" id="ARBA00022917"/>
    </source>
</evidence>
<feature type="domain" description="HBS1-like protein N-terminal" evidence="6">
    <location>
        <begin position="12"/>
        <end position="85"/>
    </location>
</feature>
<dbReference type="GO" id="GO:0005737">
    <property type="term" value="C:cytoplasm"/>
    <property type="evidence" value="ECO:0007669"/>
    <property type="project" value="UniProtKB-SubCell"/>
</dbReference>
<keyword evidence="3" id="KW-0378">Hydrolase</keyword>
<feature type="compositionally biased region" description="Polar residues" evidence="5">
    <location>
        <begin position="285"/>
        <end position="296"/>
    </location>
</feature>
<gene>
    <name evidence="7" type="ORF">LTR78_001817</name>
</gene>
<reference evidence="7" key="1">
    <citation type="submission" date="2023-07" db="EMBL/GenBank/DDBJ databases">
        <title>Black Yeasts Isolated from many extreme environments.</title>
        <authorList>
            <person name="Coleine C."/>
            <person name="Stajich J.E."/>
            <person name="Selbmann L."/>
        </authorList>
    </citation>
    <scope>NUCLEOTIDE SEQUENCE</scope>
    <source>
        <strain evidence="7">CCFEE 5485</strain>
    </source>
</reference>
<evidence type="ECO:0000256" key="1">
    <source>
        <dbReference type="ARBA" id="ARBA00004496"/>
    </source>
</evidence>
<feature type="region of interest" description="Disordered" evidence="5">
    <location>
        <begin position="77"/>
        <end position="115"/>
    </location>
</feature>
<protein>
    <recommendedName>
        <fullName evidence="6">HBS1-like protein N-terminal domain-containing protein</fullName>
    </recommendedName>
</protein>
<dbReference type="Proteomes" id="UP001274830">
    <property type="component" value="Unassembled WGS sequence"/>
</dbReference>
<keyword evidence="4" id="KW-0648">Protein biosynthesis</keyword>
<feature type="compositionally biased region" description="Pro residues" evidence="5">
    <location>
        <begin position="217"/>
        <end position="228"/>
    </location>
</feature>
<dbReference type="InterPro" id="IPR015033">
    <property type="entry name" value="HBS1-like_N"/>
</dbReference>
<feature type="compositionally biased region" description="Basic and acidic residues" evidence="5">
    <location>
        <begin position="90"/>
        <end position="114"/>
    </location>
</feature>
<comment type="caution">
    <text evidence="7">The sequence shown here is derived from an EMBL/GenBank/DDBJ whole genome shotgun (WGS) entry which is preliminary data.</text>
</comment>
<feature type="region of interest" description="Disordered" evidence="5">
    <location>
        <begin position="154"/>
        <end position="296"/>
    </location>
</feature>
<dbReference type="GO" id="GO:0016787">
    <property type="term" value="F:hydrolase activity"/>
    <property type="evidence" value="ECO:0007669"/>
    <property type="project" value="UniProtKB-KW"/>
</dbReference>
<evidence type="ECO:0000259" key="6">
    <source>
        <dbReference type="Pfam" id="PF08938"/>
    </source>
</evidence>
<dbReference type="EMBL" id="JAUTXT010000004">
    <property type="protein sequence ID" value="KAK3678520.1"/>
    <property type="molecule type" value="Genomic_DNA"/>
</dbReference>
<comment type="subcellular location">
    <subcellularLocation>
        <location evidence="1">Cytoplasm</location>
    </subcellularLocation>
</comment>
<dbReference type="GO" id="GO:0006412">
    <property type="term" value="P:translation"/>
    <property type="evidence" value="ECO:0007669"/>
    <property type="project" value="UniProtKB-KW"/>
</dbReference>
<feature type="compositionally biased region" description="Basic and acidic residues" evidence="5">
    <location>
        <begin position="184"/>
        <end position="207"/>
    </location>
</feature>
<evidence type="ECO:0000313" key="8">
    <source>
        <dbReference type="Proteomes" id="UP001274830"/>
    </source>
</evidence>
<feature type="compositionally biased region" description="Acidic residues" evidence="5">
    <location>
        <begin position="9"/>
        <end position="28"/>
    </location>
</feature>
<evidence type="ECO:0000256" key="3">
    <source>
        <dbReference type="ARBA" id="ARBA00022801"/>
    </source>
</evidence>
<organism evidence="7 8">
    <name type="scientific">Recurvomyces mirabilis</name>
    <dbReference type="NCBI Taxonomy" id="574656"/>
    <lineage>
        <taxon>Eukaryota</taxon>
        <taxon>Fungi</taxon>
        <taxon>Dikarya</taxon>
        <taxon>Ascomycota</taxon>
        <taxon>Pezizomycotina</taxon>
        <taxon>Dothideomycetes</taxon>
        <taxon>Dothideomycetidae</taxon>
        <taxon>Mycosphaerellales</taxon>
        <taxon>Teratosphaeriaceae</taxon>
        <taxon>Recurvomyces</taxon>
    </lineage>
</organism>
<keyword evidence="8" id="KW-1185">Reference proteome</keyword>
<evidence type="ECO:0000256" key="5">
    <source>
        <dbReference type="SAM" id="MobiDB-lite"/>
    </source>
</evidence>
<accession>A0AAE0WVW2</accession>
<name>A0AAE0WVW2_9PEZI</name>
<dbReference type="AlphaFoldDB" id="A0AAE0WVW2"/>
<evidence type="ECO:0000313" key="7">
    <source>
        <dbReference type="EMBL" id="KAK3678520.1"/>
    </source>
</evidence>
<sequence>MQRVKNIDYDEDELYDDGDYEEQDEGYTEEDRNQFAVLTPVVRVELEEAGLQASDREIEDALWNYYWDVGKSVTFLKNNRKPKTQPQQSAKKEKPKSKFDEAAEKSAQESDLDRAATASDWFRDVAWTMPLQKQASLVPSNHLPRQMMLGGSSKLAKLAEERRKKGAASSSAANSTSSLSSLDRLSKAKTTIENEKPAADAPPELRRYAIRRKREPTPPPREPTPPLAEPEEEKPDIRASPTEFARTLATSLPGGHRPNMSLSEVLGAEAADDPFKVPSPDDTVRQAQQTSKGLMR</sequence>
<feature type="compositionally biased region" description="Low complexity" evidence="5">
    <location>
        <begin position="167"/>
        <end position="183"/>
    </location>
</feature>
<evidence type="ECO:0000256" key="2">
    <source>
        <dbReference type="ARBA" id="ARBA00022490"/>
    </source>
</evidence>
<feature type="region of interest" description="Disordered" evidence="5">
    <location>
        <begin position="1"/>
        <end position="32"/>
    </location>
</feature>
<proteinExistence type="predicted"/>